<evidence type="ECO:0000313" key="2">
    <source>
        <dbReference type="Proteomes" id="UP001358417"/>
    </source>
</evidence>
<dbReference type="SUPFAM" id="SSF160419">
    <property type="entry name" value="YdfO-like"/>
    <property type="match status" value="1"/>
</dbReference>
<dbReference type="RefSeq" id="XP_064702102.1">
    <property type="nucleotide sequence ID" value="XM_064851861.1"/>
</dbReference>
<protein>
    <recommendedName>
        <fullName evidence="3">DUF1398 domain-containing protein</fullName>
    </recommendedName>
</protein>
<dbReference type="EMBL" id="JAVRRD010000030">
    <property type="protein sequence ID" value="KAK5046511.1"/>
    <property type="molecule type" value="Genomic_DNA"/>
</dbReference>
<dbReference type="GeneID" id="89976478"/>
<dbReference type="InterPro" id="IPR036696">
    <property type="entry name" value="YdfO-like_sf"/>
</dbReference>
<reference evidence="1 2" key="1">
    <citation type="submission" date="2023-08" db="EMBL/GenBank/DDBJ databases">
        <title>Black Yeasts Isolated from many extreme environments.</title>
        <authorList>
            <person name="Coleine C."/>
            <person name="Stajich J.E."/>
            <person name="Selbmann L."/>
        </authorList>
    </citation>
    <scope>NUCLEOTIDE SEQUENCE [LARGE SCALE GENOMIC DNA]</scope>
    <source>
        <strain evidence="1 2">CCFEE 5792</strain>
    </source>
</reference>
<dbReference type="Proteomes" id="UP001358417">
    <property type="component" value="Unassembled WGS sequence"/>
</dbReference>
<keyword evidence="2" id="KW-1185">Reference proteome</keyword>
<dbReference type="InterPro" id="IPR009833">
    <property type="entry name" value="DUF1398"/>
</dbReference>
<evidence type="ECO:0008006" key="3">
    <source>
        <dbReference type="Google" id="ProtNLM"/>
    </source>
</evidence>
<organism evidence="1 2">
    <name type="scientific">Exophiala bonariae</name>
    <dbReference type="NCBI Taxonomy" id="1690606"/>
    <lineage>
        <taxon>Eukaryota</taxon>
        <taxon>Fungi</taxon>
        <taxon>Dikarya</taxon>
        <taxon>Ascomycota</taxon>
        <taxon>Pezizomycotina</taxon>
        <taxon>Eurotiomycetes</taxon>
        <taxon>Chaetothyriomycetidae</taxon>
        <taxon>Chaetothyriales</taxon>
        <taxon>Herpotrichiellaceae</taxon>
        <taxon>Exophiala</taxon>
    </lineage>
</organism>
<dbReference type="Gene3D" id="3.30.1810.10">
    <property type="entry name" value="YdfO-like"/>
    <property type="match status" value="1"/>
</dbReference>
<sequence length="141" mass="15278">MSSSSAIQKIFAQVHSASGLTFPNTVSALIALGVTRYHIDYSSGIATTYKNTTKDEGIEIEQVKITSPPLSSRTPWSKSGLVKAIRRVQAGETKYKEFAQECVDSGVTGYLAFLLGKNVLYYGADGDVHVEWFPGAEPKAE</sequence>
<dbReference type="Pfam" id="PF07166">
    <property type="entry name" value="DUF1398"/>
    <property type="match status" value="1"/>
</dbReference>
<comment type="caution">
    <text evidence="1">The sequence shown here is derived from an EMBL/GenBank/DDBJ whole genome shotgun (WGS) entry which is preliminary data.</text>
</comment>
<gene>
    <name evidence="1" type="ORF">LTR84_008314</name>
</gene>
<evidence type="ECO:0000313" key="1">
    <source>
        <dbReference type="EMBL" id="KAK5046511.1"/>
    </source>
</evidence>
<accession>A0AAV9MXQ1</accession>
<proteinExistence type="predicted"/>
<dbReference type="AlphaFoldDB" id="A0AAV9MXQ1"/>
<name>A0AAV9MXQ1_9EURO</name>